<dbReference type="EMBL" id="FCOW01000005">
    <property type="protein sequence ID" value="CVK18735.1"/>
    <property type="molecule type" value="Genomic_DNA"/>
</dbReference>
<sequence length="255" mass="30453">MCMLRVVMFGTPAIYWNDNKVFFPFAKMEAVLYYLLVEGECTRDKLAMLLWGEKADQDAKKNLRNTIYSIKKMISPELFITPTRKMISLNSKLIYATDIELLNKSDVQDFLQKQSGDFLENFYCRDAELFDDWVMAKRLEFKEIMITRLTSGILNFIHNKQYTDAKKHIKQLIKIDEYNESAYRLLMKIYEREEAFYKVTETYHKLEKKWADELNLCPSNKTKEIYARVAQQHKQRLDALEQITKFARDLTIIWR</sequence>
<keyword evidence="3" id="KW-1185">Reference proteome</keyword>
<evidence type="ECO:0000313" key="3">
    <source>
        <dbReference type="Proteomes" id="UP000245702"/>
    </source>
</evidence>
<comment type="caution">
    <text evidence="2">The sequence shown here is derived from an EMBL/GenBank/DDBJ whole genome shotgun (WGS) entry which is preliminary data.</text>
</comment>
<dbReference type="InterPro" id="IPR005158">
    <property type="entry name" value="BTAD"/>
</dbReference>
<dbReference type="PANTHER" id="PTHR35807:SF2">
    <property type="entry name" value="TRANSCRIPTIONAL ACTIVATOR DOMAIN"/>
    <property type="match status" value="1"/>
</dbReference>
<dbReference type="Gene3D" id="1.25.40.10">
    <property type="entry name" value="Tetratricopeptide repeat domain"/>
    <property type="match status" value="1"/>
</dbReference>
<feature type="domain" description="Bacterial transcriptional activator" evidence="1">
    <location>
        <begin position="131"/>
        <end position="229"/>
    </location>
</feature>
<dbReference type="RefSeq" id="WP_075752563.1">
    <property type="nucleotide sequence ID" value="NZ_CP146991.1"/>
</dbReference>
<proteinExistence type="predicted"/>
<dbReference type="SUPFAM" id="SSF48452">
    <property type="entry name" value="TPR-like"/>
    <property type="match status" value="1"/>
</dbReference>
<accession>A0ABM9W486</accession>
<dbReference type="Pfam" id="PF03704">
    <property type="entry name" value="BTAD"/>
    <property type="match status" value="1"/>
</dbReference>
<dbReference type="Proteomes" id="UP000245702">
    <property type="component" value="Unassembled WGS sequence"/>
</dbReference>
<name>A0ABM9W486_9FIRM</name>
<gene>
    <name evidence="2" type="ORF">SSPH_01379</name>
</gene>
<protein>
    <submittedName>
        <fullName evidence="2">Bacterial transcriptional activator domain protein</fullName>
    </submittedName>
</protein>
<evidence type="ECO:0000313" key="2">
    <source>
        <dbReference type="EMBL" id="CVK18735.1"/>
    </source>
</evidence>
<dbReference type="InterPro" id="IPR051677">
    <property type="entry name" value="AfsR-DnrI-RedD_regulator"/>
</dbReference>
<dbReference type="InterPro" id="IPR036388">
    <property type="entry name" value="WH-like_DNA-bd_sf"/>
</dbReference>
<dbReference type="InterPro" id="IPR011990">
    <property type="entry name" value="TPR-like_helical_dom_sf"/>
</dbReference>
<organism evidence="2 3">
    <name type="scientific">Sporomusa sphaeroides DSM 2875</name>
    <dbReference type="NCBI Taxonomy" id="1337886"/>
    <lineage>
        <taxon>Bacteria</taxon>
        <taxon>Bacillati</taxon>
        <taxon>Bacillota</taxon>
        <taxon>Negativicutes</taxon>
        <taxon>Selenomonadales</taxon>
        <taxon>Sporomusaceae</taxon>
        <taxon>Sporomusa</taxon>
    </lineage>
</organism>
<dbReference type="PANTHER" id="PTHR35807">
    <property type="entry name" value="TRANSCRIPTIONAL REGULATOR REDD-RELATED"/>
    <property type="match status" value="1"/>
</dbReference>
<reference evidence="2 3" key="1">
    <citation type="submission" date="2016-01" db="EMBL/GenBank/DDBJ databases">
        <authorList>
            <person name="Brown R."/>
        </authorList>
    </citation>
    <scope>NUCLEOTIDE SEQUENCE [LARGE SCALE GENOMIC DNA]</scope>
    <source>
        <strain evidence="2">Sporomusa sphaeroides DSM 2875</strain>
    </source>
</reference>
<dbReference type="Gene3D" id="1.10.10.10">
    <property type="entry name" value="Winged helix-like DNA-binding domain superfamily/Winged helix DNA-binding domain"/>
    <property type="match status" value="1"/>
</dbReference>
<evidence type="ECO:0000259" key="1">
    <source>
        <dbReference type="Pfam" id="PF03704"/>
    </source>
</evidence>